<name>A0A9W6ZRP1_9STRA</name>
<gene>
    <name evidence="1" type="ORF">TL16_g01887</name>
</gene>
<sequence length="211" mass="23020">MRLATLVVAGALYKSAAGSDLSVLKESSRIGFSYVVVPHTSGIPVKTNLGSIKVNWSPMPMTLPEEVKTAGILGDAGRNIDPVYHGPLPSVAEVKIKNPTAIVERPPFHVNVDMPSECKLGETVTVKITVKNLIKSHQRLGLKLSPTEKVFINGRIIDTIYLNGFKEKTLEYDVVWVEAGNATFPAVAIVDLKNMLYVINEESELPIYVHA</sequence>
<protein>
    <submittedName>
        <fullName evidence="1">Uncharacterized protein</fullName>
    </submittedName>
</protein>
<dbReference type="AlphaFoldDB" id="A0A9W6ZRP1"/>
<dbReference type="InterPro" id="IPR013783">
    <property type="entry name" value="Ig-like_fold"/>
</dbReference>
<evidence type="ECO:0000313" key="1">
    <source>
        <dbReference type="EMBL" id="GMH55344.1"/>
    </source>
</evidence>
<evidence type="ECO:0000313" key="2">
    <source>
        <dbReference type="Proteomes" id="UP001162640"/>
    </source>
</evidence>
<dbReference type="Proteomes" id="UP001162640">
    <property type="component" value="Unassembled WGS sequence"/>
</dbReference>
<accession>A0A9W6ZRP1</accession>
<comment type="caution">
    <text evidence="1">The sequence shown here is derived from an EMBL/GenBank/DDBJ whole genome shotgun (WGS) entry which is preliminary data.</text>
</comment>
<dbReference type="EMBL" id="BLQM01000044">
    <property type="protein sequence ID" value="GMH55344.1"/>
    <property type="molecule type" value="Genomic_DNA"/>
</dbReference>
<proteinExistence type="predicted"/>
<organism evidence="1 2">
    <name type="scientific">Triparma laevis f. inornata</name>
    <dbReference type="NCBI Taxonomy" id="1714386"/>
    <lineage>
        <taxon>Eukaryota</taxon>
        <taxon>Sar</taxon>
        <taxon>Stramenopiles</taxon>
        <taxon>Ochrophyta</taxon>
        <taxon>Bolidophyceae</taxon>
        <taxon>Parmales</taxon>
        <taxon>Triparmaceae</taxon>
        <taxon>Triparma</taxon>
    </lineage>
</organism>
<dbReference type="Gene3D" id="2.60.40.10">
    <property type="entry name" value="Immunoglobulins"/>
    <property type="match status" value="1"/>
</dbReference>
<reference evidence="2" key="1">
    <citation type="journal article" date="2023" name="Commun. Biol.">
        <title>Genome analysis of Parmales, the sister group of diatoms, reveals the evolutionary specialization of diatoms from phago-mixotrophs to photoautotrophs.</title>
        <authorList>
            <person name="Ban H."/>
            <person name="Sato S."/>
            <person name="Yoshikawa S."/>
            <person name="Yamada K."/>
            <person name="Nakamura Y."/>
            <person name="Ichinomiya M."/>
            <person name="Sato N."/>
            <person name="Blanc-Mathieu R."/>
            <person name="Endo H."/>
            <person name="Kuwata A."/>
            <person name="Ogata H."/>
        </authorList>
    </citation>
    <scope>NUCLEOTIDE SEQUENCE [LARGE SCALE GENOMIC DNA]</scope>
</reference>